<sequence>MARFIAFYLPQYHPIPENDKWWGKGFTEWTNVAKAKKLFPGHYQPRIPADLGFYDLRLPEIKEAQANLAREAGIEGFCYWHYWFGNGHRLLDMPFREVVSSGKPDFPFCLGWANHSWYKKLWDPDSPGKDFLLIEQKYLGVQDYIDHFNALLPAFKDNRYMRVNNKLIFVIYTPLDSTEIASFVSTWRRLAKEHGLNDFYFVGRDADSRYKERIFQLGIDAIYNDDVFNIHHHANILKKVLLMLGRKWFKVPTIFSYKKAIKYMITEDCKNDNVIPVIAPNWDHSPRSGANAILLHRSTPELFKKLAQKAMGTVKNKPKQQQLVFIKSWNEWGEGNYMEPDLKYGKGYIEALAEVIHNSETDLPKK</sequence>
<organism evidence="1 2">
    <name type="scientific">Gaoshiqia sediminis</name>
    <dbReference type="NCBI Taxonomy" id="2986998"/>
    <lineage>
        <taxon>Bacteria</taxon>
        <taxon>Pseudomonadati</taxon>
        <taxon>Bacteroidota</taxon>
        <taxon>Bacteroidia</taxon>
        <taxon>Marinilabiliales</taxon>
        <taxon>Prolixibacteraceae</taxon>
        <taxon>Gaoshiqia</taxon>
    </lineage>
</organism>
<accession>A0AA42C789</accession>
<dbReference type="AlphaFoldDB" id="A0AA42C789"/>
<evidence type="ECO:0000313" key="1">
    <source>
        <dbReference type="EMBL" id="MCW0484743.1"/>
    </source>
</evidence>
<dbReference type="GO" id="GO:0016787">
    <property type="term" value="F:hydrolase activity"/>
    <property type="evidence" value="ECO:0007669"/>
    <property type="project" value="UniProtKB-KW"/>
</dbReference>
<dbReference type="EMBL" id="JAPAAF010000049">
    <property type="protein sequence ID" value="MCW0484743.1"/>
    <property type="molecule type" value="Genomic_DNA"/>
</dbReference>
<dbReference type="Proteomes" id="UP001163821">
    <property type="component" value="Unassembled WGS sequence"/>
</dbReference>
<gene>
    <name evidence="1" type="ORF">N2K84_18570</name>
</gene>
<dbReference type="InterPro" id="IPR032719">
    <property type="entry name" value="WbsX"/>
</dbReference>
<dbReference type="RefSeq" id="WP_282593334.1">
    <property type="nucleotide sequence ID" value="NZ_JAPAAF010000049.1"/>
</dbReference>
<dbReference type="PANTHER" id="PTHR41244:SF1">
    <property type="entry name" value="GLYCOSYLTRANSFERASE"/>
    <property type="match status" value="1"/>
</dbReference>
<dbReference type="CDD" id="cd11579">
    <property type="entry name" value="Glyco_tran_WbsX"/>
    <property type="match status" value="1"/>
</dbReference>
<dbReference type="Gene3D" id="3.20.20.80">
    <property type="entry name" value="Glycosidases"/>
    <property type="match status" value="1"/>
</dbReference>
<dbReference type="Pfam" id="PF14307">
    <property type="entry name" value="Glyco_tran_WbsX"/>
    <property type="match status" value="1"/>
</dbReference>
<keyword evidence="2" id="KW-1185">Reference proteome</keyword>
<reference evidence="1" key="1">
    <citation type="submission" date="2022-10" db="EMBL/GenBank/DDBJ databases">
        <title>Gaoshiqiia sediminis gen. nov., sp. nov., isolated from coastal sediment.</title>
        <authorList>
            <person name="Yu W.X."/>
            <person name="Mu D.S."/>
            <person name="Du J.Z."/>
            <person name="Liang Y.Q."/>
        </authorList>
    </citation>
    <scope>NUCLEOTIDE SEQUENCE</scope>
    <source>
        <strain evidence="1">A06</strain>
    </source>
</reference>
<dbReference type="PANTHER" id="PTHR41244">
    <property type="entry name" value="RHAMNAN SYNTHESIS F"/>
    <property type="match status" value="1"/>
</dbReference>
<proteinExistence type="predicted"/>
<protein>
    <submittedName>
        <fullName evidence="1">Glycoside hydrolase family 99-like domain-containing protein</fullName>
    </submittedName>
</protein>
<name>A0AA42C789_9BACT</name>
<evidence type="ECO:0000313" key="2">
    <source>
        <dbReference type="Proteomes" id="UP001163821"/>
    </source>
</evidence>
<keyword evidence="1" id="KW-0378">Hydrolase</keyword>
<comment type="caution">
    <text evidence="1">The sequence shown here is derived from an EMBL/GenBank/DDBJ whole genome shotgun (WGS) entry which is preliminary data.</text>
</comment>